<dbReference type="EMBL" id="GBRH01261748">
    <property type="protein sequence ID" value="JAD36147.1"/>
    <property type="molecule type" value="Transcribed_RNA"/>
</dbReference>
<reference evidence="1" key="1">
    <citation type="submission" date="2014-09" db="EMBL/GenBank/DDBJ databases">
        <authorList>
            <person name="Magalhaes I.L.F."/>
            <person name="Oliveira U."/>
            <person name="Santos F.R."/>
            <person name="Vidigal T.H.D.A."/>
            <person name="Brescovit A.D."/>
            <person name="Santos A.J."/>
        </authorList>
    </citation>
    <scope>NUCLEOTIDE SEQUENCE</scope>
    <source>
        <tissue evidence="1">Shoot tissue taken approximately 20 cm above the soil surface</tissue>
    </source>
</reference>
<organism evidence="1">
    <name type="scientific">Arundo donax</name>
    <name type="common">Giant reed</name>
    <name type="synonym">Donax arundinaceus</name>
    <dbReference type="NCBI Taxonomy" id="35708"/>
    <lineage>
        <taxon>Eukaryota</taxon>
        <taxon>Viridiplantae</taxon>
        <taxon>Streptophyta</taxon>
        <taxon>Embryophyta</taxon>
        <taxon>Tracheophyta</taxon>
        <taxon>Spermatophyta</taxon>
        <taxon>Magnoliopsida</taxon>
        <taxon>Liliopsida</taxon>
        <taxon>Poales</taxon>
        <taxon>Poaceae</taxon>
        <taxon>PACMAD clade</taxon>
        <taxon>Arundinoideae</taxon>
        <taxon>Arundineae</taxon>
        <taxon>Arundo</taxon>
    </lineage>
</organism>
<name>A0A0A9AN85_ARUDO</name>
<dbReference type="AlphaFoldDB" id="A0A0A9AN85"/>
<evidence type="ECO:0000313" key="1">
    <source>
        <dbReference type="EMBL" id="JAD50400.1"/>
    </source>
</evidence>
<dbReference type="EMBL" id="GBRH01247495">
    <property type="protein sequence ID" value="JAD50400.1"/>
    <property type="molecule type" value="Transcribed_RNA"/>
</dbReference>
<sequence length="66" mass="7906">MVDNHGCWFKSSAKSVDCVIWAERIWRSMPVRRLRCSLRRRLESYSRIFLRAMAASERGFWKVLEA</sequence>
<dbReference type="EMBL" id="GBRH01283491">
    <property type="protein sequence ID" value="JAD14404.1"/>
    <property type="molecule type" value="Transcribed_RNA"/>
</dbReference>
<reference evidence="1" key="2">
    <citation type="journal article" date="2015" name="Data Brief">
        <title>Shoot transcriptome of the giant reed, Arundo donax.</title>
        <authorList>
            <person name="Barrero R.A."/>
            <person name="Guerrero F.D."/>
            <person name="Moolhuijzen P."/>
            <person name="Goolsby J.A."/>
            <person name="Tidwell J."/>
            <person name="Bellgard S.E."/>
            <person name="Bellgard M.I."/>
        </authorList>
    </citation>
    <scope>NUCLEOTIDE SEQUENCE</scope>
    <source>
        <tissue evidence="1">Shoot tissue taken approximately 20 cm above the soil surface</tissue>
    </source>
</reference>
<accession>A0A0A9AN85</accession>
<proteinExistence type="predicted"/>
<protein>
    <submittedName>
        <fullName evidence="1">Uncharacterized protein</fullName>
    </submittedName>
</protein>